<dbReference type="Proteomes" id="UP000002484">
    <property type="component" value="Chromosome"/>
</dbReference>
<evidence type="ECO:0000313" key="2">
    <source>
        <dbReference type="EMBL" id="ADP83534.1"/>
    </source>
</evidence>
<dbReference type="InterPro" id="IPR012000">
    <property type="entry name" value="Thiamin_PyroP_enz_cen_dom"/>
</dbReference>
<accession>E3JC78</accession>
<organism evidence="2 3">
    <name type="scientific">Pseudofrankia inefficax (strain DSM 45817 / CECT 9037 / DDB 130130 / EuI1c)</name>
    <name type="common">Frankia inefficax</name>
    <dbReference type="NCBI Taxonomy" id="298654"/>
    <lineage>
        <taxon>Bacteria</taxon>
        <taxon>Bacillati</taxon>
        <taxon>Actinomycetota</taxon>
        <taxon>Actinomycetes</taxon>
        <taxon>Frankiales</taxon>
        <taxon>Frankiaceae</taxon>
        <taxon>Pseudofrankia</taxon>
    </lineage>
</organism>
<dbReference type="eggNOG" id="COG0028">
    <property type="taxonomic scope" value="Bacteria"/>
</dbReference>
<dbReference type="KEGG" id="fri:FraEuI1c_5548"/>
<dbReference type="EMBL" id="CP002299">
    <property type="protein sequence ID" value="ADP83534.1"/>
    <property type="molecule type" value="Genomic_DNA"/>
</dbReference>
<dbReference type="GO" id="GO:0030976">
    <property type="term" value="F:thiamine pyrophosphate binding"/>
    <property type="evidence" value="ECO:0007669"/>
    <property type="project" value="InterPro"/>
</dbReference>
<dbReference type="OrthoDB" id="3207346at2"/>
<protein>
    <submittedName>
        <fullName evidence="2">Thiamine pyrophosphate central domain-containing protein</fullName>
    </submittedName>
</protein>
<dbReference type="InParanoid" id="E3JC78"/>
<keyword evidence="3" id="KW-1185">Reference proteome</keyword>
<sequence>MAVGDWLSRQGIPFVIETPGGSGRPIPGLRSVPAPDLDCAYALAEAVATMGPGVAALWDGDVLTFVSRRVDPGEPTVARTALELAAAVETARTLGAGSVAVRPAFDLAADPGPAVGAGADPSLAARLTGTSWLPGGEPVADLVLAGRGVVRAGAVPALQELAARTGLGVLNVFTAKGVFRWDSPFHLGTGCLQERDLALAGAHPDAVVVGVGLDADECPPALFAAAGLDPARVVTLDPADLPAAAETLRARIPVVEGGERPALYRDLSAVVGPLYAETTPPLNPACAAADLAAVLPAHGSVFSEPGPAAHWLGRTFSTVRLGSVRVPAAGGAGLAIAGAIAAGLTGAGAAVAVVDRVPDDGVAAGCLRWADELGLTVVVEVWGDDGEPLSSAEHRAAVTARLAQGGVGVLELPVDYAALTALVAAAGPVVAWGG</sequence>
<proteinExistence type="predicted"/>
<name>E3JC78_PSEI1</name>
<reference evidence="2 3" key="1">
    <citation type="submission" date="2010-10" db="EMBL/GenBank/DDBJ databases">
        <title>Complete sequence of Frankia sp. EuI1c.</title>
        <authorList>
            <consortium name="US DOE Joint Genome Institute"/>
            <person name="Lucas S."/>
            <person name="Copeland A."/>
            <person name="Lapidus A."/>
            <person name="Cheng J.-F."/>
            <person name="Bruce D."/>
            <person name="Goodwin L."/>
            <person name="Pitluck S."/>
            <person name="Chertkov O."/>
            <person name="Detter J.C."/>
            <person name="Han C."/>
            <person name="Tapia R."/>
            <person name="Land M."/>
            <person name="Hauser L."/>
            <person name="Jeffries C."/>
            <person name="Kyrpides N."/>
            <person name="Ivanova N."/>
            <person name="Mikhailova N."/>
            <person name="Beauchemin N."/>
            <person name="Sen A."/>
            <person name="Sur S.A."/>
            <person name="Gtari M."/>
            <person name="Wall L."/>
            <person name="Tisa L."/>
            <person name="Woyke T."/>
        </authorList>
    </citation>
    <scope>NUCLEOTIDE SEQUENCE [LARGE SCALE GENOMIC DNA]</scope>
    <source>
        <strain evidence="3">DSM 45817 / CECT 9037 / EuI1c</strain>
    </source>
</reference>
<dbReference type="AlphaFoldDB" id="E3JC78"/>
<dbReference type="STRING" id="298654.FraEuI1c_5548"/>
<feature type="domain" description="Thiamine pyrophosphate enzyme central" evidence="1">
    <location>
        <begin position="142"/>
        <end position="217"/>
    </location>
</feature>
<dbReference type="Gene3D" id="3.40.50.1220">
    <property type="entry name" value="TPP-binding domain"/>
    <property type="match status" value="1"/>
</dbReference>
<dbReference type="GO" id="GO:0000287">
    <property type="term" value="F:magnesium ion binding"/>
    <property type="evidence" value="ECO:0007669"/>
    <property type="project" value="InterPro"/>
</dbReference>
<evidence type="ECO:0000259" key="1">
    <source>
        <dbReference type="Pfam" id="PF00205"/>
    </source>
</evidence>
<dbReference type="Pfam" id="PF00205">
    <property type="entry name" value="TPP_enzyme_M"/>
    <property type="match status" value="1"/>
</dbReference>
<dbReference type="HOGENOM" id="CLU_631282_0_0_11"/>
<dbReference type="SUPFAM" id="SSF52467">
    <property type="entry name" value="DHS-like NAD/FAD-binding domain"/>
    <property type="match status" value="1"/>
</dbReference>
<dbReference type="InterPro" id="IPR029035">
    <property type="entry name" value="DHS-like_NAD/FAD-binding_dom"/>
</dbReference>
<evidence type="ECO:0000313" key="3">
    <source>
        <dbReference type="Proteomes" id="UP000002484"/>
    </source>
</evidence>
<dbReference type="RefSeq" id="WP_013426652.1">
    <property type="nucleotide sequence ID" value="NC_014666.1"/>
</dbReference>
<gene>
    <name evidence="2" type="ordered locus">FraEuI1c_5548</name>
</gene>